<evidence type="ECO:0000313" key="1">
    <source>
        <dbReference type="EMBL" id="PHM22191.1"/>
    </source>
</evidence>
<comment type="caution">
    <text evidence="1">The sequence shown here is derived from an EMBL/GenBank/DDBJ whole genome shotgun (WGS) entry which is preliminary data.</text>
</comment>
<dbReference type="Pfam" id="PF11130">
    <property type="entry name" value="TraC_F_IV"/>
    <property type="match status" value="1"/>
</dbReference>
<dbReference type="EMBL" id="NIBT01000035">
    <property type="protein sequence ID" value="PHM22191.1"/>
    <property type="molecule type" value="Genomic_DNA"/>
</dbReference>
<dbReference type="Proteomes" id="UP000225605">
    <property type="component" value="Unassembled WGS sequence"/>
</dbReference>
<proteinExistence type="predicted"/>
<reference evidence="1 2" key="1">
    <citation type="journal article" date="2017" name="Nat. Microbiol.">
        <title>Natural product diversity associated with the nematode symbionts Photorhabdus and Xenorhabdus.</title>
        <authorList>
            <person name="Tobias N.J."/>
            <person name="Wolff H."/>
            <person name="Djahanschiri B."/>
            <person name="Grundmann F."/>
            <person name="Kronenwerth M."/>
            <person name="Shi Y.M."/>
            <person name="Simonyi S."/>
            <person name="Grun P."/>
            <person name="Shapiro-Ilan D."/>
            <person name="Pidot S.J."/>
            <person name="Stinear T.P."/>
            <person name="Ebersberger I."/>
            <person name="Bode H.B."/>
        </authorList>
    </citation>
    <scope>NUCLEOTIDE SEQUENCE [LARGE SCALE GENOMIC DNA]</scope>
    <source>
        <strain evidence="1 2">DSM 16337</strain>
    </source>
</reference>
<name>A0A2D0IK91_9GAMM</name>
<dbReference type="AlphaFoldDB" id="A0A2D0IK91"/>
<dbReference type="InterPro" id="IPR025955">
    <property type="entry name" value="TraC/Conjuga_ATPase"/>
</dbReference>
<gene>
    <name evidence="1" type="ORF">Xehl_03867</name>
</gene>
<accession>A0A2D0IK91</accession>
<protein>
    <submittedName>
        <fullName evidence="1">Conjugative transfer ATPase</fullName>
    </submittedName>
</protein>
<sequence length="116" mass="13613">MDNPNPLHRPGTLSETDEAAIYRANPSIIDYLPWVEYLEDGQCLLLDDGVSVGAVYQIEPIATEGRPAERLLEIRDNWKMPFRTVWTRTIFRRGWYSFFVRMKMILTIISIRYVTM</sequence>
<organism evidence="1 2">
    <name type="scientific">Xenorhabdus ehlersii</name>
    <dbReference type="NCBI Taxonomy" id="290111"/>
    <lineage>
        <taxon>Bacteria</taxon>
        <taxon>Pseudomonadati</taxon>
        <taxon>Pseudomonadota</taxon>
        <taxon>Gammaproteobacteria</taxon>
        <taxon>Enterobacterales</taxon>
        <taxon>Morganellaceae</taxon>
        <taxon>Xenorhabdus</taxon>
    </lineage>
</organism>
<evidence type="ECO:0000313" key="2">
    <source>
        <dbReference type="Proteomes" id="UP000225605"/>
    </source>
</evidence>